<dbReference type="SUPFAM" id="SSF48371">
    <property type="entry name" value="ARM repeat"/>
    <property type="match status" value="1"/>
</dbReference>
<evidence type="ECO:0000256" key="1">
    <source>
        <dbReference type="ARBA" id="ARBA00009051"/>
    </source>
</evidence>
<sequence>MKQSDWLKYHTTPLTRSPSPSPSYHNQTTTPTSSYTPRDERDGASSEPEEREREQLSFSKIEEPYYHPHLDDEDSNEPSNLDQPTNYSLRYSEKRGGPPGSSSGDSEDRPGSKSEEDLLDQVVVIVKIDPGPKNPSVSKDQILALFTLAKLIQVDTQCHGLTNKYCIILRRYAGMTLTNLTFGHGNNKSTLCCLTEFMKALVLQLSTPSDHLRQVTASVLRNLSWRADVKSKQILREVGAVPALMKSAMEASKESTLKSILSALWNFSAHCNNNKIDICQVEGALQFLIDKMKSSTATSMTIVENAGGVMRNISSHISVKENYRAILREHQCLPLLLEQLRSPSLTVVSNACGTLWNLSARCPQDQATLCRLGAGPMLSSLIHSRHKMIAMGASAALKNLLNAKTATGAPECNLFDKDSRGMPSLLIRKRRALEKELDANLAETCDNIDNADLASPLTPQVIERKKKESHPVTSLSHPPPASLPPPPTSAKDELKCYAVEESPLNLTAWSSLSDLTINTNTSVSARHNTSSRPDNDDSSQSSHP</sequence>
<evidence type="ECO:0000313" key="4">
    <source>
        <dbReference type="Proteomes" id="UP000079169"/>
    </source>
</evidence>
<dbReference type="GO" id="GO:0090090">
    <property type="term" value="P:negative regulation of canonical Wnt signaling pathway"/>
    <property type="evidence" value="ECO:0007669"/>
    <property type="project" value="TreeGrafter"/>
</dbReference>
<feature type="compositionally biased region" description="Pro residues" evidence="3">
    <location>
        <begin position="477"/>
        <end position="488"/>
    </location>
</feature>
<dbReference type="GO" id="GO:0007026">
    <property type="term" value="P:negative regulation of microtubule depolymerization"/>
    <property type="evidence" value="ECO:0007669"/>
    <property type="project" value="TreeGrafter"/>
</dbReference>
<dbReference type="AlphaFoldDB" id="A0A3Q0IU09"/>
<name>A0A3Q0IU09_DIACI</name>
<dbReference type="InterPro" id="IPR026818">
    <property type="entry name" value="Apc_fam"/>
</dbReference>
<dbReference type="GO" id="GO:0005881">
    <property type="term" value="C:cytoplasmic microtubule"/>
    <property type="evidence" value="ECO:0007669"/>
    <property type="project" value="TreeGrafter"/>
</dbReference>
<dbReference type="GO" id="GO:0008013">
    <property type="term" value="F:beta-catenin binding"/>
    <property type="evidence" value="ECO:0007669"/>
    <property type="project" value="InterPro"/>
</dbReference>
<dbReference type="GO" id="GO:0007399">
    <property type="term" value="P:nervous system development"/>
    <property type="evidence" value="ECO:0007669"/>
    <property type="project" value="TreeGrafter"/>
</dbReference>
<dbReference type="GeneID" id="103509642"/>
<dbReference type="STRING" id="121845.A0A3Q0IU09"/>
<dbReference type="Gene3D" id="1.25.10.10">
    <property type="entry name" value="Leucine-rich Repeat Variant"/>
    <property type="match status" value="1"/>
</dbReference>
<dbReference type="KEGG" id="dci:103509642"/>
<dbReference type="InterPro" id="IPR009240">
    <property type="entry name" value="APC_15aa_rpt"/>
</dbReference>
<evidence type="ECO:0000313" key="5">
    <source>
        <dbReference type="RefSeq" id="XP_026679734.1"/>
    </source>
</evidence>
<dbReference type="PaxDb" id="121845-A0A3Q0IU09"/>
<dbReference type="PANTHER" id="PTHR12607">
    <property type="entry name" value="ADENOMATOUS POLYPOSIS COLI PROTEIN FAMILY"/>
    <property type="match status" value="1"/>
</dbReference>
<evidence type="ECO:0000256" key="2">
    <source>
        <dbReference type="ARBA" id="ARBA00022687"/>
    </source>
</evidence>
<dbReference type="RefSeq" id="XP_026679734.1">
    <property type="nucleotide sequence ID" value="XM_026823933.1"/>
</dbReference>
<feature type="region of interest" description="Disordered" evidence="3">
    <location>
        <begin position="1"/>
        <end position="116"/>
    </location>
</feature>
<dbReference type="InterPro" id="IPR000225">
    <property type="entry name" value="Armadillo"/>
</dbReference>
<dbReference type="Pfam" id="PF05972">
    <property type="entry name" value="APC_15aa"/>
    <property type="match status" value="1"/>
</dbReference>
<evidence type="ECO:0000256" key="3">
    <source>
        <dbReference type="SAM" id="MobiDB-lite"/>
    </source>
</evidence>
<protein>
    <submittedName>
        <fullName evidence="5">Adenomatous polyposis coli protein-like</fullName>
    </submittedName>
</protein>
<dbReference type="Pfam" id="PF16629">
    <property type="entry name" value="Arm_APC_u3"/>
    <property type="match status" value="1"/>
</dbReference>
<feature type="compositionally biased region" description="Polar residues" evidence="3">
    <location>
        <begin position="24"/>
        <end position="36"/>
    </location>
</feature>
<dbReference type="GO" id="GO:0016055">
    <property type="term" value="P:Wnt signaling pathway"/>
    <property type="evidence" value="ECO:0007669"/>
    <property type="project" value="UniProtKB-KW"/>
</dbReference>
<feature type="compositionally biased region" description="Basic and acidic residues" evidence="3">
    <location>
        <begin position="37"/>
        <end position="70"/>
    </location>
</feature>
<dbReference type="SMART" id="SM00185">
    <property type="entry name" value="ARM"/>
    <property type="match status" value="5"/>
</dbReference>
<dbReference type="Proteomes" id="UP000079169">
    <property type="component" value="Unplaced"/>
</dbReference>
<proteinExistence type="inferred from homology"/>
<dbReference type="Pfam" id="PF00514">
    <property type="entry name" value="Arm"/>
    <property type="match status" value="1"/>
</dbReference>
<feature type="compositionally biased region" description="Basic and acidic residues" evidence="3">
    <location>
        <begin position="106"/>
        <end position="116"/>
    </location>
</feature>
<comment type="similarity">
    <text evidence="1">Belongs to the adenomatous polyposis coli (APC) family.</text>
</comment>
<dbReference type="PANTHER" id="PTHR12607:SF12">
    <property type="entry name" value="APC-LIKE, ISOFORM A-RELATED"/>
    <property type="match status" value="1"/>
</dbReference>
<reference evidence="5" key="1">
    <citation type="submission" date="2025-08" db="UniProtKB">
        <authorList>
            <consortium name="RefSeq"/>
        </authorList>
    </citation>
    <scope>IDENTIFICATION</scope>
</reference>
<feature type="compositionally biased region" description="Polar residues" evidence="3">
    <location>
        <begin position="77"/>
        <end position="89"/>
    </location>
</feature>
<organism evidence="4 5">
    <name type="scientific">Diaphorina citri</name>
    <name type="common">Asian citrus psyllid</name>
    <dbReference type="NCBI Taxonomy" id="121845"/>
    <lineage>
        <taxon>Eukaryota</taxon>
        <taxon>Metazoa</taxon>
        <taxon>Ecdysozoa</taxon>
        <taxon>Arthropoda</taxon>
        <taxon>Hexapoda</taxon>
        <taxon>Insecta</taxon>
        <taxon>Pterygota</taxon>
        <taxon>Neoptera</taxon>
        <taxon>Paraneoptera</taxon>
        <taxon>Hemiptera</taxon>
        <taxon>Sternorrhyncha</taxon>
        <taxon>Psylloidea</taxon>
        <taxon>Psyllidae</taxon>
        <taxon>Diaphorininae</taxon>
        <taxon>Diaphorina</taxon>
    </lineage>
</organism>
<accession>A0A3Q0IU09</accession>
<keyword evidence="2" id="KW-0879">Wnt signaling pathway</keyword>
<feature type="region of interest" description="Disordered" evidence="3">
    <location>
        <begin position="522"/>
        <end position="544"/>
    </location>
</feature>
<dbReference type="InterPro" id="IPR016024">
    <property type="entry name" value="ARM-type_fold"/>
</dbReference>
<dbReference type="GO" id="GO:0001708">
    <property type="term" value="P:cell fate specification"/>
    <property type="evidence" value="ECO:0007669"/>
    <property type="project" value="TreeGrafter"/>
</dbReference>
<dbReference type="GO" id="GO:0016477">
    <property type="term" value="P:cell migration"/>
    <property type="evidence" value="ECO:0007669"/>
    <property type="project" value="TreeGrafter"/>
</dbReference>
<feature type="region of interest" description="Disordered" evidence="3">
    <location>
        <begin position="465"/>
        <end position="493"/>
    </location>
</feature>
<dbReference type="GO" id="GO:0030877">
    <property type="term" value="C:beta-catenin destruction complex"/>
    <property type="evidence" value="ECO:0007669"/>
    <property type="project" value="TreeGrafter"/>
</dbReference>
<dbReference type="InterPro" id="IPR011989">
    <property type="entry name" value="ARM-like"/>
</dbReference>
<dbReference type="GO" id="GO:0016342">
    <property type="term" value="C:catenin complex"/>
    <property type="evidence" value="ECO:0007669"/>
    <property type="project" value="TreeGrafter"/>
</dbReference>
<dbReference type="GO" id="GO:0008017">
    <property type="term" value="F:microtubule binding"/>
    <property type="evidence" value="ECO:0007669"/>
    <property type="project" value="TreeGrafter"/>
</dbReference>
<keyword evidence="4" id="KW-1185">Reference proteome</keyword>
<gene>
    <name evidence="5" type="primary">LOC103509642</name>
</gene>
<dbReference type="GO" id="GO:0007389">
    <property type="term" value="P:pattern specification process"/>
    <property type="evidence" value="ECO:0007669"/>
    <property type="project" value="TreeGrafter"/>
</dbReference>